<protein>
    <submittedName>
        <fullName evidence="1">Uncharacterized protein</fullName>
    </submittedName>
</protein>
<accession>A0A6L2L605</accession>
<organism evidence="1">
    <name type="scientific">Tanacetum cinerariifolium</name>
    <name type="common">Dalmatian daisy</name>
    <name type="synonym">Chrysanthemum cinerariifolium</name>
    <dbReference type="NCBI Taxonomy" id="118510"/>
    <lineage>
        <taxon>Eukaryota</taxon>
        <taxon>Viridiplantae</taxon>
        <taxon>Streptophyta</taxon>
        <taxon>Embryophyta</taxon>
        <taxon>Tracheophyta</taxon>
        <taxon>Spermatophyta</taxon>
        <taxon>Magnoliopsida</taxon>
        <taxon>eudicotyledons</taxon>
        <taxon>Gunneridae</taxon>
        <taxon>Pentapetalae</taxon>
        <taxon>asterids</taxon>
        <taxon>campanulids</taxon>
        <taxon>Asterales</taxon>
        <taxon>Asteraceae</taxon>
        <taxon>Asteroideae</taxon>
        <taxon>Anthemideae</taxon>
        <taxon>Anthemidinae</taxon>
        <taxon>Tanacetum</taxon>
    </lineage>
</organism>
<comment type="caution">
    <text evidence="1">The sequence shown here is derived from an EMBL/GenBank/DDBJ whole genome shotgun (WGS) entry which is preliminary data.</text>
</comment>
<evidence type="ECO:0000313" key="1">
    <source>
        <dbReference type="EMBL" id="GEU57271.1"/>
    </source>
</evidence>
<dbReference type="AlphaFoldDB" id="A0A6L2L605"/>
<dbReference type="EMBL" id="BKCJ010003802">
    <property type="protein sequence ID" value="GEU57271.1"/>
    <property type="molecule type" value="Genomic_DNA"/>
</dbReference>
<name>A0A6L2L605_TANCI</name>
<reference evidence="1" key="1">
    <citation type="journal article" date="2019" name="Sci. Rep.">
        <title>Draft genome of Tanacetum cinerariifolium, the natural source of mosquito coil.</title>
        <authorList>
            <person name="Yamashiro T."/>
            <person name="Shiraishi A."/>
            <person name="Satake H."/>
            <person name="Nakayama K."/>
        </authorList>
    </citation>
    <scope>NUCLEOTIDE SEQUENCE</scope>
</reference>
<sequence>MNDSNITMEEYIRLEEEKARRRGQIFDWQTATYGRMEYFEDEDDSFTNLDTEYLAIVFDDTSDATLSWEPMLSPLDNNEIDFNISFYESDDEDYMIVFDENSFSCKIISVDNLKTDSENENDKINIPSSEPMIGYFDNLDFFKYFENEFPAIFYNDLKSESDPLNEPSVDGYNEGIVHSYEHRLETIWGRPVNRVHVLDFDGLTNGMRQTMWDRLSMVYAGDDGQALFTSHAKRRLFELGRARRRMTWRQFILILGLHYEEEMAKPGFGAYWTGSERVIPDNGDRRDYWMEISSDKDFLGLAPSYVHIRDPDRIMPSGFEDTSHGSVGVKVWYCSDEVGCTGKSHGEESRFGGKICYRAVGVWGFNKNGP</sequence>
<gene>
    <name evidence="1" type="ORF">Tci_029249</name>
</gene>
<proteinExistence type="predicted"/>